<dbReference type="WBParaSite" id="HCON_00004110-00002">
    <property type="protein sequence ID" value="HCON_00004110-00002"/>
    <property type="gene ID" value="HCON_00004110"/>
</dbReference>
<reference evidence="2" key="1">
    <citation type="submission" date="2020-12" db="UniProtKB">
        <authorList>
            <consortium name="WormBaseParasite"/>
        </authorList>
    </citation>
    <scope>IDENTIFICATION</scope>
    <source>
        <strain evidence="2">MHco3</strain>
    </source>
</reference>
<dbReference type="Proteomes" id="UP000025227">
    <property type="component" value="Unplaced"/>
</dbReference>
<organism evidence="1 2">
    <name type="scientific">Haemonchus contortus</name>
    <name type="common">Barber pole worm</name>
    <dbReference type="NCBI Taxonomy" id="6289"/>
    <lineage>
        <taxon>Eukaryota</taxon>
        <taxon>Metazoa</taxon>
        <taxon>Ecdysozoa</taxon>
        <taxon>Nematoda</taxon>
        <taxon>Chromadorea</taxon>
        <taxon>Rhabditida</taxon>
        <taxon>Rhabditina</taxon>
        <taxon>Rhabditomorpha</taxon>
        <taxon>Strongyloidea</taxon>
        <taxon>Trichostrongylidae</taxon>
        <taxon>Haemonchus</taxon>
    </lineage>
</organism>
<evidence type="ECO:0000313" key="1">
    <source>
        <dbReference type="Proteomes" id="UP000025227"/>
    </source>
</evidence>
<protein>
    <submittedName>
        <fullName evidence="2">Secreted protein</fullName>
    </submittedName>
</protein>
<keyword evidence="1" id="KW-1185">Reference proteome</keyword>
<evidence type="ECO:0000313" key="2">
    <source>
        <dbReference type="WBParaSite" id="HCON_00004110-00002"/>
    </source>
</evidence>
<proteinExistence type="predicted"/>
<accession>A0A7I4XTZ5</accession>
<sequence length="98" mass="11007">MGKLPLKKERLTIGLISCVSGLRKCKFNMSTVNTTEADITNIQHEKNTPKCSRITYYSRKSEKDMIGRSGKSNILDTIVFGWIPCQFVILPTLGITIN</sequence>
<dbReference type="AlphaFoldDB" id="A0A7I4XTZ5"/>
<name>A0A7I4XTZ5_HAECO</name>